<feature type="region of interest" description="Disordered" evidence="1">
    <location>
        <begin position="37"/>
        <end position="62"/>
    </location>
</feature>
<sequence>MCGLWCNLLMATNVRDELSATASERALLFQHHKTQLSVTSTNKQDPQATPTPPAHPCTNTHPPDRSCVDTMDWHLCHPAVLRCDIMSRIFLPRHQQHKSNLATLR</sequence>
<feature type="compositionally biased region" description="Polar residues" evidence="1">
    <location>
        <begin position="37"/>
        <end position="48"/>
    </location>
</feature>
<name>A0A7S1EVB4_NOCSC</name>
<accession>A0A7S1EVB4</accession>
<protein>
    <submittedName>
        <fullName evidence="2">Uncharacterized protein</fullName>
    </submittedName>
</protein>
<reference evidence="2" key="1">
    <citation type="submission" date="2021-01" db="EMBL/GenBank/DDBJ databases">
        <authorList>
            <person name="Corre E."/>
            <person name="Pelletier E."/>
            <person name="Niang G."/>
            <person name="Scheremetjew M."/>
            <person name="Finn R."/>
            <person name="Kale V."/>
            <person name="Holt S."/>
            <person name="Cochrane G."/>
            <person name="Meng A."/>
            <person name="Brown T."/>
            <person name="Cohen L."/>
        </authorList>
    </citation>
    <scope>NUCLEOTIDE SEQUENCE</scope>
</reference>
<evidence type="ECO:0000313" key="2">
    <source>
        <dbReference type="EMBL" id="CAD8827120.1"/>
    </source>
</evidence>
<organism evidence="2">
    <name type="scientific">Noctiluca scintillans</name>
    <name type="common">Sea sparkle</name>
    <name type="synonym">Red tide dinoflagellate</name>
    <dbReference type="NCBI Taxonomy" id="2966"/>
    <lineage>
        <taxon>Eukaryota</taxon>
        <taxon>Sar</taxon>
        <taxon>Alveolata</taxon>
        <taxon>Dinophyceae</taxon>
        <taxon>Noctilucales</taxon>
        <taxon>Noctilucaceae</taxon>
        <taxon>Noctiluca</taxon>
    </lineage>
</organism>
<dbReference type="AlphaFoldDB" id="A0A7S1EVB4"/>
<gene>
    <name evidence="2" type="ORF">NSCI0253_LOCUS1466</name>
</gene>
<dbReference type="EMBL" id="HBFQ01002163">
    <property type="protein sequence ID" value="CAD8827120.1"/>
    <property type="molecule type" value="Transcribed_RNA"/>
</dbReference>
<proteinExistence type="predicted"/>
<evidence type="ECO:0000256" key="1">
    <source>
        <dbReference type="SAM" id="MobiDB-lite"/>
    </source>
</evidence>